<keyword evidence="3" id="KW-1185">Reference proteome</keyword>
<keyword evidence="1" id="KW-1133">Transmembrane helix</keyword>
<keyword evidence="1" id="KW-0472">Membrane</keyword>
<dbReference type="EMBL" id="SBKP01000001">
    <property type="protein sequence ID" value="RXR30928.1"/>
    <property type="molecule type" value="Genomic_DNA"/>
</dbReference>
<evidence type="ECO:0000313" key="3">
    <source>
        <dbReference type="Proteomes" id="UP000290958"/>
    </source>
</evidence>
<sequence length="60" mass="6746">MWTWTIAALIACAYCIAKAVIDIRARRFIWGIVGLVSAAIFMLWPTQTHVVKVDLPTTNQ</sequence>
<dbReference type="AlphaFoldDB" id="A0A4Q1KM28"/>
<gene>
    <name evidence="2" type="ORF">EQG66_01165</name>
</gene>
<keyword evidence="1" id="KW-0812">Transmembrane</keyword>
<accession>A0A4Q1KM28</accession>
<protein>
    <submittedName>
        <fullName evidence="2">Uncharacterized protein</fullName>
    </submittedName>
</protein>
<comment type="caution">
    <text evidence="2">The sequence shown here is derived from an EMBL/GenBank/DDBJ whole genome shotgun (WGS) entry which is preliminary data.</text>
</comment>
<dbReference type="OrthoDB" id="7574587at2"/>
<evidence type="ECO:0000256" key="1">
    <source>
        <dbReference type="SAM" id="Phobius"/>
    </source>
</evidence>
<evidence type="ECO:0000313" key="2">
    <source>
        <dbReference type="EMBL" id="RXR30928.1"/>
    </source>
</evidence>
<proteinExistence type="predicted"/>
<dbReference type="Proteomes" id="UP000290958">
    <property type="component" value="Unassembled WGS sequence"/>
</dbReference>
<feature type="transmembrane region" description="Helical" evidence="1">
    <location>
        <begin position="27"/>
        <end position="44"/>
    </location>
</feature>
<reference evidence="3" key="1">
    <citation type="submission" date="2019-01" db="EMBL/GenBank/DDBJ databases">
        <title>Cytophagaceae bacterium strain CAR-16.</title>
        <authorList>
            <person name="Chen W.-M."/>
        </authorList>
    </citation>
    <scope>NUCLEOTIDE SEQUENCE [LARGE SCALE GENOMIC DNA]</scope>
    <source>
        <strain evidence="3">CHR27</strain>
    </source>
</reference>
<name>A0A4Q1KM28_9SPHN</name>
<organism evidence="2 3">
    <name type="scientific">Sphingobium fluviale</name>
    <dbReference type="NCBI Taxonomy" id="2506423"/>
    <lineage>
        <taxon>Bacteria</taxon>
        <taxon>Pseudomonadati</taxon>
        <taxon>Pseudomonadota</taxon>
        <taxon>Alphaproteobacteria</taxon>
        <taxon>Sphingomonadales</taxon>
        <taxon>Sphingomonadaceae</taxon>
        <taxon>Sphingobium</taxon>
    </lineage>
</organism>